<name>A0A375IRW6_9BURK</name>
<evidence type="ECO:0000313" key="1">
    <source>
        <dbReference type="EMBL" id="SPK77433.1"/>
    </source>
</evidence>
<accession>A0A375IRW6</accession>
<dbReference type="EMBL" id="LT991978">
    <property type="protein sequence ID" value="SPK77433.1"/>
    <property type="molecule type" value="Genomic_DNA"/>
</dbReference>
<protein>
    <submittedName>
        <fullName evidence="1">Uncharacterized protein</fullName>
    </submittedName>
</protein>
<geneLocation type="plasmid" evidence="1">
    <name>III</name>
</geneLocation>
<dbReference type="Proteomes" id="UP000255505">
    <property type="component" value="Plasmid III"/>
</dbReference>
<sequence>MRWYALRIYTIRHQCASRGASREFLECVITISRWRRNPRIFNVRFTVFIRHVLGPGARELVYTSPPLLRGFTLNRMLAWSINATGIDAVSVLDIERAMKFVSFRPASVLWVRLIFARRPMLKVRAVWTKTTT</sequence>
<organism evidence="1 2">
    <name type="scientific">Cupriavidus taiwanensis</name>
    <dbReference type="NCBI Taxonomy" id="164546"/>
    <lineage>
        <taxon>Bacteria</taxon>
        <taxon>Pseudomonadati</taxon>
        <taxon>Pseudomonadota</taxon>
        <taxon>Betaproteobacteria</taxon>
        <taxon>Burkholderiales</taxon>
        <taxon>Burkholderiaceae</taxon>
        <taxon>Cupriavidus</taxon>
    </lineage>
</organism>
<reference evidence="1 2" key="1">
    <citation type="submission" date="2018-01" db="EMBL/GenBank/DDBJ databases">
        <authorList>
            <person name="Gaut B.S."/>
            <person name="Morton B.R."/>
            <person name="Clegg M.T."/>
            <person name="Duvall M.R."/>
        </authorList>
    </citation>
    <scope>NUCLEOTIDE SEQUENCE [LARGE SCALE GENOMIC DNA]</scope>
    <source>
        <strain evidence="1">Cupriavidus taiwanensis LMG 19425</strain>
        <plasmid evidence="2">Plasmid iii</plasmid>
    </source>
</reference>
<evidence type="ECO:0000313" key="2">
    <source>
        <dbReference type="Proteomes" id="UP000255505"/>
    </source>
</evidence>
<keyword evidence="1" id="KW-0614">Plasmid</keyword>
<gene>
    <name evidence="1" type="ORF">CT19425_P30282</name>
</gene>
<dbReference type="AlphaFoldDB" id="A0A375IRW6"/>
<proteinExistence type="predicted"/>